<keyword evidence="6" id="KW-1185">Reference proteome</keyword>
<dbReference type="GO" id="GO:0042276">
    <property type="term" value="P:error-prone translesion synthesis"/>
    <property type="evidence" value="ECO:0007669"/>
    <property type="project" value="InterPro"/>
</dbReference>
<reference evidence="5" key="1">
    <citation type="submission" date="2020-05" db="EMBL/GenBank/DDBJ databases">
        <title>Phylogenomic resolution of chytrid fungi.</title>
        <authorList>
            <person name="Stajich J.E."/>
            <person name="Amses K."/>
            <person name="Simmons R."/>
            <person name="Seto K."/>
            <person name="Myers J."/>
            <person name="Bonds A."/>
            <person name="Quandt C.A."/>
            <person name="Barry K."/>
            <person name="Liu P."/>
            <person name="Grigoriev I."/>
            <person name="Longcore J.E."/>
            <person name="James T.Y."/>
        </authorList>
    </citation>
    <scope>NUCLEOTIDE SEQUENCE</scope>
    <source>
        <strain evidence="5">JEL0318</strain>
    </source>
</reference>
<dbReference type="Proteomes" id="UP001212841">
    <property type="component" value="Unassembled WGS sequence"/>
</dbReference>
<evidence type="ECO:0000256" key="2">
    <source>
        <dbReference type="ARBA" id="ARBA00044677"/>
    </source>
</evidence>
<dbReference type="GO" id="GO:0006264">
    <property type="term" value="P:mitochondrial DNA replication"/>
    <property type="evidence" value="ECO:0007669"/>
    <property type="project" value="TreeGrafter"/>
</dbReference>
<dbReference type="InterPro" id="IPR044917">
    <property type="entry name" value="PRIMPOL"/>
</dbReference>
<dbReference type="GO" id="GO:0005759">
    <property type="term" value="C:mitochondrial matrix"/>
    <property type="evidence" value="ECO:0007669"/>
    <property type="project" value="TreeGrafter"/>
</dbReference>
<evidence type="ECO:0000256" key="4">
    <source>
        <dbReference type="ARBA" id="ARBA00047303"/>
    </source>
</evidence>
<dbReference type="EMBL" id="JADGJD010000134">
    <property type="protein sequence ID" value="KAJ3054491.1"/>
    <property type="molecule type" value="Genomic_DNA"/>
</dbReference>
<proteinExistence type="predicted"/>
<feature type="non-terminal residue" evidence="5">
    <location>
        <position position="95"/>
    </location>
</feature>
<dbReference type="PANTHER" id="PTHR31399">
    <property type="entry name" value="DNA-DIRECTED PRIMASE / POLYMERASE PROTEIN"/>
    <property type="match status" value="1"/>
</dbReference>
<dbReference type="GO" id="GO:0031297">
    <property type="term" value="P:replication fork processing"/>
    <property type="evidence" value="ECO:0007669"/>
    <property type="project" value="TreeGrafter"/>
</dbReference>
<organism evidence="5 6">
    <name type="scientific">Rhizophlyctis rosea</name>
    <dbReference type="NCBI Taxonomy" id="64517"/>
    <lineage>
        <taxon>Eukaryota</taxon>
        <taxon>Fungi</taxon>
        <taxon>Fungi incertae sedis</taxon>
        <taxon>Chytridiomycota</taxon>
        <taxon>Chytridiomycota incertae sedis</taxon>
        <taxon>Chytridiomycetes</taxon>
        <taxon>Rhizophlyctidales</taxon>
        <taxon>Rhizophlyctidaceae</taxon>
        <taxon>Rhizophlyctis</taxon>
    </lineage>
</organism>
<evidence type="ECO:0000256" key="3">
    <source>
        <dbReference type="ARBA" id="ARBA00044768"/>
    </source>
</evidence>
<comment type="caution">
    <text evidence="5">The sequence shown here is derived from an EMBL/GenBank/DDBJ whole genome shotgun (WGS) entry which is preliminary data.</text>
</comment>
<dbReference type="GO" id="GO:0003682">
    <property type="term" value="F:chromatin binding"/>
    <property type="evidence" value="ECO:0007669"/>
    <property type="project" value="TreeGrafter"/>
</dbReference>
<dbReference type="EC" id="2.7.7.102" evidence="3"/>
<comment type="catalytic activity">
    <reaction evidence="2">
        <text>ssDNA + n NTP = ssDNA/pppN(pN)n-1 hybrid + (n-1) diphosphate.</text>
        <dbReference type="EC" id="2.7.7.102"/>
    </reaction>
</comment>
<dbReference type="GO" id="GO:0003887">
    <property type="term" value="F:DNA-directed DNA polymerase activity"/>
    <property type="evidence" value="ECO:0007669"/>
    <property type="project" value="UniProtKB-EC"/>
</dbReference>
<name>A0AAD5SGX2_9FUNG</name>
<protein>
    <recommendedName>
        <fullName evidence="1">DNA-directed primase/polymerase protein</fullName>
        <ecNumber evidence="3">2.7.7.102</ecNumber>
    </recommendedName>
</protein>
<sequence>PENPGKRRFLVSTYEDFWSYYRQMNANERHYYELIKEGVPCRLYLDIEFDYESNPTADGEEMIKILKEFIIEELYLQFKLRCTTDDMVDLSSSTP</sequence>
<feature type="non-terminal residue" evidence="5">
    <location>
        <position position="1"/>
    </location>
</feature>
<dbReference type="GO" id="GO:0005634">
    <property type="term" value="C:nucleus"/>
    <property type="evidence" value="ECO:0007669"/>
    <property type="project" value="TreeGrafter"/>
</dbReference>
<evidence type="ECO:0000313" key="5">
    <source>
        <dbReference type="EMBL" id="KAJ3054491.1"/>
    </source>
</evidence>
<gene>
    <name evidence="5" type="ORF">HK097_001672</name>
</gene>
<evidence type="ECO:0000313" key="6">
    <source>
        <dbReference type="Proteomes" id="UP001212841"/>
    </source>
</evidence>
<comment type="catalytic activity">
    <reaction evidence="4">
        <text>DNA(n) + a 2'-deoxyribonucleoside 5'-triphosphate = DNA(n+1) + diphosphate</text>
        <dbReference type="Rhea" id="RHEA:22508"/>
        <dbReference type="Rhea" id="RHEA-COMP:17339"/>
        <dbReference type="Rhea" id="RHEA-COMP:17340"/>
        <dbReference type="ChEBI" id="CHEBI:33019"/>
        <dbReference type="ChEBI" id="CHEBI:61560"/>
        <dbReference type="ChEBI" id="CHEBI:173112"/>
        <dbReference type="EC" id="2.7.7.7"/>
    </reaction>
    <physiologicalReaction direction="left-to-right" evidence="4">
        <dbReference type="Rhea" id="RHEA:22509"/>
    </physiologicalReaction>
</comment>
<accession>A0AAD5SGX2</accession>
<dbReference type="PANTHER" id="PTHR31399:SF0">
    <property type="entry name" value="DNA-DIRECTED PRIMASE_POLYMERASE PROTEIN"/>
    <property type="match status" value="1"/>
</dbReference>
<dbReference type="GO" id="GO:0009411">
    <property type="term" value="P:response to UV"/>
    <property type="evidence" value="ECO:0007669"/>
    <property type="project" value="TreeGrafter"/>
</dbReference>
<evidence type="ECO:0000256" key="1">
    <source>
        <dbReference type="ARBA" id="ARBA00026139"/>
    </source>
</evidence>
<dbReference type="AlphaFoldDB" id="A0AAD5SGX2"/>